<organism evidence="4 5">
    <name type="scientific">Actinophytocola algeriensis</name>
    <dbReference type="NCBI Taxonomy" id="1768010"/>
    <lineage>
        <taxon>Bacteria</taxon>
        <taxon>Bacillati</taxon>
        <taxon>Actinomycetota</taxon>
        <taxon>Actinomycetes</taxon>
        <taxon>Pseudonocardiales</taxon>
        <taxon>Pseudonocardiaceae</taxon>
    </lineage>
</organism>
<proteinExistence type="predicted"/>
<dbReference type="Pfam" id="PF13845">
    <property type="entry name" value="Septum_form"/>
    <property type="match status" value="1"/>
</dbReference>
<dbReference type="InterPro" id="IPR026004">
    <property type="entry name" value="Septum_form"/>
</dbReference>
<evidence type="ECO:0000313" key="5">
    <source>
        <dbReference type="Proteomes" id="UP000520767"/>
    </source>
</evidence>
<accession>A0A7W7VGR7</accession>
<dbReference type="AlphaFoldDB" id="A0A7W7VGR7"/>
<dbReference type="Proteomes" id="UP000520767">
    <property type="component" value="Unassembled WGS sequence"/>
</dbReference>
<name>A0A7W7VGR7_9PSEU</name>
<dbReference type="EMBL" id="JACHJQ010000006">
    <property type="protein sequence ID" value="MBB4909631.1"/>
    <property type="molecule type" value="Genomic_DNA"/>
</dbReference>
<evidence type="ECO:0000256" key="1">
    <source>
        <dbReference type="SAM" id="MobiDB-lite"/>
    </source>
</evidence>
<feature type="signal peptide" evidence="2">
    <location>
        <begin position="1"/>
        <end position="23"/>
    </location>
</feature>
<feature type="chain" id="PRO_5039525714" description="Septum formation-related domain-containing protein" evidence="2">
    <location>
        <begin position="24"/>
        <end position="274"/>
    </location>
</feature>
<reference evidence="4 5" key="1">
    <citation type="submission" date="2020-08" db="EMBL/GenBank/DDBJ databases">
        <title>Genomic Encyclopedia of Type Strains, Phase III (KMG-III): the genomes of soil and plant-associated and newly described type strains.</title>
        <authorList>
            <person name="Whitman W."/>
        </authorList>
    </citation>
    <scope>NUCLEOTIDE SEQUENCE [LARGE SCALE GENOMIC DNA]</scope>
    <source>
        <strain evidence="4 5">CECT 8960</strain>
    </source>
</reference>
<comment type="caution">
    <text evidence="4">The sequence shown here is derived from an EMBL/GenBank/DDBJ whole genome shotgun (WGS) entry which is preliminary data.</text>
</comment>
<keyword evidence="5" id="KW-1185">Reference proteome</keyword>
<gene>
    <name evidence="4" type="ORF">FHR82_005889</name>
</gene>
<evidence type="ECO:0000256" key="2">
    <source>
        <dbReference type="SAM" id="SignalP"/>
    </source>
</evidence>
<evidence type="ECO:0000313" key="4">
    <source>
        <dbReference type="EMBL" id="MBB4909631.1"/>
    </source>
</evidence>
<protein>
    <recommendedName>
        <fullName evidence="3">Septum formation-related domain-containing protein</fullName>
    </recommendedName>
</protein>
<dbReference type="RefSeq" id="WP_184813713.1">
    <property type="nucleotide sequence ID" value="NZ_JACHJQ010000006.1"/>
</dbReference>
<sequence>MLRRVALCLLAFPLAACMSTVDGQPAAAPASAAPATTTTTTEPPPEGAYTPGDCLAIEDGIQVVSCDEPHEYEVTLSAGLPAGVPATFPPELDTVVGPTCREELVELTGSQDVEASLVEAAYVWPHEPQWQAGERWYSCLASVDSTNGETTRRTGTLRDSLADGLGDLRQCLVGATTDPGPPVMVSCDQPHRSEAVTPVVKLGELTDPPPTEADIQEVTFGECEDAVSDYLGGERAGVSFGMSYGSPEQWSAGYNTGTCMAISDTPVTGLMGTP</sequence>
<evidence type="ECO:0000259" key="3">
    <source>
        <dbReference type="Pfam" id="PF13845"/>
    </source>
</evidence>
<feature type="domain" description="Septum formation-related" evidence="3">
    <location>
        <begin position="99"/>
        <end position="259"/>
    </location>
</feature>
<keyword evidence="2" id="KW-0732">Signal</keyword>
<feature type="region of interest" description="Disordered" evidence="1">
    <location>
        <begin position="26"/>
        <end position="49"/>
    </location>
</feature>